<evidence type="ECO:0000313" key="2">
    <source>
        <dbReference type="Proteomes" id="UP000029553"/>
    </source>
</evidence>
<accession>A0A096FD01</accession>
<proteinExistence type="predicted"/>
<dbReference type="AlphaFoldDB" id="A0A096FD01"/>
<organism evidence="1 2">
    <name type="scientific">Comamonas testosteroni</name>
    <name type="common">Pseudomonas testosteroni</name>
    <dbReference type="NCBI Taxonomy" id="285"/>
    <lineage>
        <taxon>Bacteria</taxon>
        <taxon>Pseudomonadati</taxon>
        <taxon>Pseudomonadota</taxon>
        <taxon>Betaproteobacteria</taxon>
        <taxon>Burkholderiales</taxon>
        <taxon>Comamonadaceae</taxon>
        <taxon>Comamonas</taxon>
    </lineage>
</organism>
<dbReference type="EMBL" id="AWOR01000057">
    <property type="protein sequence ID" value="KGH27824.1"/>
    <property type="molecule type" value="Genomic_DNA"/>
</dbReference>
<name>A0A096FD01_COMTE</name>
<sequence>MDNFLENRKMPQADKCLAGDEERSLMRATTMKTSVLKAWKTRQ</sequence>
<dbReference type="Proteomes" id="UP000029553">
    <property type="component" value="Unassembled WGS sequence"/>
</dbReference>
<evidence type="ECO:0000313" key="1">
    <source>
        <dbReference type="EMBL" id="KGH27824.1"/>
    </source>
</evidence>
<reference evidence="1 2" key="1">
    <citation type="submission" date="2013-09" db="EMBL/GenBank/DDBJ databases">
        <title>High correlation between genotypes and phenotypes of environmental bacteria Comamonas testosteroni strains.</title>
        <authorList>
            <person name="Liu L."/>
            <person name="Zhu W."/>
            <person name="Xia X."/>
            <person name="Xu B."/>
            <person name="Luo M."/>
            <person name="Wang G."/>
        </authorList>
    </citation>
    <scope>NUCLEOTIDE SEQUENCE [LARGE SCALE GENOMIC DNA]</scope>
    <source>
        <strain evidence="1 2">JL40</strain>
    </source>
</reference>
<gene>
    <name evidence="1" type="ORF">P353_17570</name>
</gene>
<protein>
    <submittedName>
        <fullName evidence="1">Uncharacterized protein</fullName>
    </submittedName>
</protein>
<comment type="caution">
    <text evidence="1">The sequence shown here is derived from an EMBL/GenBank/DDBJ whole genome shotgun (WGS) entry which is preliminary data.</text>
</comment>